<accession>A0A2A3EEN1</accession>
<dbReference type="EMBL" id="KZ288272">
    <property type="protein sequence ID" value="PBC29732.1"/>
    <property type="molecule type" value="Genomic_DNA"/>
</dbReference>
<gene>
    <name evidence="1" type="ORF">APICC_03023</name>
</gene>
<protein>
    <submittedName>
        <fullName evidence="1">Uncharacterized protein</fullName>
    </submittedName>
</protein>
<dbReference type="Proteomes" id="UP000242457">
    <property type="component" value="Unassembled WGS sequence"/>
</dbReference>
<proteinExistence type="predicted"/>
<organism evidence="1 2">
    <name type="scientific">Apis cerana cerana</name>
    <name type="common">Oriental honeybee</name>
    <dbReference type="NCBI Taxonomy" id="94128"/>
    <lineage>
        <taxon>Eukaryota</taxon>
        <taxon>Metazoa</taxon>
        <taxon>Ecdysozoa</taxon>
        <taxon>Arthropoda</taxon>
        <taxon>Hexapoda</taxon>
        <taxon>Insecta</taxon>
        <taxon>Pterygota</taxon>
        <taxon>Neoptera</taxon>
        <taxon>Endopterygota</taxon>
        <taxon>Hymenoptera</taxon>
        <taxon>Apocrita</taxon>
        <taxon>Aculeata</taxon>
        <taxon>Apoidea</taxon>
        <taxon>Anthophila</taxon>
        <taxon>Apidae</taxon>
        <taxon>Apis</taxon>
    </lineage>
</organism>
<evidence type="ECO:0000313" key="1">
    <source>
        <dbReference type="EMBL" id="PBC29732.1"/>
    </source>
</evidence>
<keyword evidence="2" id="KW-1185">Reference proteome</keyword>
<dbReference type="AlphaFoldDB" id="A0A2A3EEN1"/>
<evidence type="ECO:0000313" key="2">
    <source>
        <dbReference type="Proteomes" id="UP000242457"/>
    </source>
</evidence>
<sequence length="89" mass="10483">MKGSFLLKEIFRKLLNIFKTLLERETNEHRKRMMAKMDRPKYNCLYLLARPKGDNFSQGQCAFDNARGSTKEAVYRLWNSRLGVANKKP</sequence>
<reference evidence="1 2" key="1">
    <citation type="submission" date="2014-07" db="EMBL/GenBank/DDBJ databases">
        <title>Genomic and transcriptomic analysis on Apis cerana provide comprehensive insights into honey bee biology.</title>
        <authorList>
            <person name="Diao Q."/>
            <person name="Sun L."/>
            <person name="Zheng H."/>
            <person name="Zheng H."/>
            <person name="Xu S."/>
            <person name="Wang S."/>
            <person name="Zeng Z."/>
            <person name="Hu F."/>
            <person name="Su S."/>
            <person name="Wu J."/>
        </authorList>
    </citation>
    <scope>NUCLEOTIDE SEQUENCE [LARGE SCALE GENOMIC DNA]</scope>
    <source>
        <tissue evidence="1">Pupae without intestine</tissue>
    </source>
</reference>
<name>A0A2A3EEN1_APICC</name>